<feature type="transmembrane region" description="Helical" evidence="6">
    <location>
        <begin position="170"/>
        <end position="196"/>
    </location>
</feature>
<evidence type="ECO:0000313" key="7">
    <source>
        <dbReference type="EMBL" id="KUG20407.1"/>
    </source>
</evidence>
<evidence type="ECO:0000256" key="6">
    <source>
        <dbReference type="SAM" id="Phobius"/>
    </source>
</evidence>
<dbReference type="EMBL" id="LNQE01001195">
    <property type="protein sequence ID" value="KUG20407.1"/>
    <property type="molecule type" value="Genomic_DNA"/>
</dbReference>
<protein>
    <recommendedName>
        <fullName evidence="8">DUF106 domain-containing protein</fullName>
    </recommendedName>
</protein>
<dbReference type="PANTHER" id="PTHR42198">
    <property type="entry name" value="INTEGRAL MEMBRANE PROTEIN"/>
    <property type="match status" value="1"/>
</dbReference>
<evidence type="ECO:0000256" key="3">
    <source>
        <dbReference type="ARBA" id="ARBA00022989"/>
    </source>
</evidence>
<dbReference type="AlphaFoldDB" id="A0A0W8FHQ6"/>
<dbReference type="PANTHER" id="PTHR42198:SF1">
    <property type="entry name" value="INTEGRAL MEMBRANE PROTEIN"/>
    <property type="match status" value="1"/>
</dbReference>
<sequence>MVDLRKHSSLIATVFVMLMMFVYMIEWLRVGIGRTMDMVLGPLVNTPPDGFGVPFFAMILILSCITGLYSSLVQKYTIDYERMQRVQKNVREFQKEYREAQLSGDEKKIKKLEGRRDKMMQEQMEMSKQQFQPMAIILVLTIPIFLWMLYRLPAAAAAAVTDLNLANAIVLPFIGLIGLSATAFWFVPAWILWYMICSLSMSQVIRKALNIGGL</sequence>
<keyword evidence="5" id="KW-0175">Coiled coil</keyword>
<dbReference type="GO" id="GO:0016020">
    <property type="term" value="C:membrane"/>
    <property type="evidence" value="ECO:0007669"/>
    <property type="project" value="UniProtKB-SubCell"/>
</dbReference>
<evidence type="ECO:0008006" key="8">
    <source>
        <dbReference type="Google" id="ProtNLM"/>
    </source>
</evidence>
<dbReference type="Pfam" id="PF01956">
    <property type="entry name" value="EMC3_TMCO1"/>
    <property type="match status" value="1"/>
</dbReference>
<evidence type="ECO:0000256" key="2">
    <source>
        <dbReference type="ARBA" id="ARBA00022692"/>
    </source>
</evidence>
<feature type="transmembrane region" description="Helical" evidence="6">
    <location>
        <begin position="52"/>
        <end position="73"/>
    </location>
</feature>
<name>A0A0W8FHQ6_9ZZZZ</name>
<evidence type="ECO:0000256" key="4">
    <source>
        <dbReference type="ARBA" id="ARBA00023136"/>
    </source>
</evidence>
<dbReference type="InterPro" id="IPR038978">
    <property type="entry name" value="MJ0935"/>
</dbReference>
<keyword evidence="2 6" id="KW-0812">Transmembrane</keyword>
<comment type="subcellular location">
    <subcellularLocation>
        <location evidence="1">Membrane</location>
        <topology evidence="1">Multi-pass membrane protein</topology>
    </subcellularLocation>
</comment>
<dbReference type="InterPro" id="IPR002809">
    <property type="entry name" value="EMC3/TMCO1"/>
</dbReference>
<feature type="transmembrane region" description="Helical" evidence="6">
    <location>
        <begin position="12"/>
        <end position="32"/>
    </location>
</feature>
<keyword evidence="3 6" id="KW-1133">Transmembrane helix</keyword>
<gene>
    <name evidence="7" type="ORF">ASZ90_009863</name>
</gene>
<evidence type="ECO:0000256" key="5">
    <source>
        <dbReference type="SAM" id="Coils"/>
    </source>
</evidence>
<organism evidence="7">
    <name type="scientific">hydrocarbon metagenome</name>
    <dbReference type="NCBI Taxonomy" id="938273"/>
    <lineage>
        <taxon>unclassified sequences</taxon>
        <taxon>metagenomes</taxon>
        <taxon>ecological metagenomes</taxon>
    </lineage>
</organism>
<reference evidence="7" key="1">
    <citation type="journal article" date="2015" name="Proc. Natl. Acad. Sci. U.S.A.">
        <title>Networks of energetic and metabolic interactions define dynamics in microbial communities.</title>
        <authorList>
            <person name="Embree M."/>
            <person name="Liu J.K."/>
            <person name="Al-Bassam M.M."/>
            <person name="Zengler K."/>
        </authorList>
    </citation>
    <scope>NUCLEOTIDE SEQUENCE</scope>
</reference>
<feature type="transmembrane region" description="Helical" evidence="6">
    <location>
        <begin position="131"/>
        <end position="150"/>
    </location>
</feature>
<keyword evidence="4 6" id="KW-0472">Membrane</keyword>
<evidence type="ECO:0000256" key="1">
    <source>
        <dbReference type="ARBA" id="ARBA00004141"/>
    </source>
</evidence>
<comment type="caution">
    <text evidence="7">The sequence shown here is derived from an EMBL/GenBank/DDBJ whole genome shotgun (WGS) entry which is preliminary data.</text>
</comment>
<proteinExistence type="predicted"/>
<feature type="coiled-coil region" evidence="5">
    <location>
        <begin position="83"/>
        <end position="129"/>
    </location>
</feature>
<accession>A0A0W8FHQ6</accession>
<dbReference type="SMART" id="SM01415">
    <property type="entry name" value="DUF106"/>
    <property type="match status" value="1"/>
</dbReference>